<sequence>MGIAVSTRESVTRKIKSNVDVGVPDNVFLMNASEWDYLAIHNELFEEVGVLIDEFYDRYYDQDFDDAQFLGKGSDFIDQFACELFMRIIVDVIKHLKAASDLSDSPFESDLLLGIQFTDPEMDELDFIKSVSHEVNSRSWHDQVENNYKYFEDLTAAREARGRF</sequence>
<comment type="caution">
    <text evidence="1">The sequence shown here is derived from an EMBL/GenBank/DDBJ whole genome shotgun (WGS) entry which is preliminary data.</text>
</comment>
<proteinExistence type="predicted"/>
<evidence type="ECO:0000313" key="2">
    <source>
        <dbReference type="Proteomes" id="UP000247792"/>
    </source>
</evidence>
<name>A0A318K0I1_9BURK</name>
<dbReference type="Proteomes" id="UP000247792">
    <property type="component" value="Unassembled WGS sequence"/>
</dbReference>
<protein>
    <submittedName>
        <fullName evidence="1">Uncharacterized protein</fullName>
    </submittedName>
</protein>
<accession>A0A318K0I1</accession>
<dbReference type="AlphaFoldDB" id="A0A318K0I1"/>
<organism evidence="1 2">
    <name type="scientific">Undibacterium pigrum</name>
    <dbReference type="NCBI Taxonomy" id="401470"/>
    <lineage>
        <taxon>Bacteria</taxon>
        <taxon>Pseudomonadati</taxon>
        <taxon>Pseudomonadota</taxon>
        <taxon>Betaproteobacteria</taxon>
        <taxon>Burkholderiales</taxon>
        <taxon>Oxalobacteraceae</taxon>
        <taxon>Undibacterium</taxon>
    </lineage>
</organism>
<keyword evidence="2" id="KW-1185">Reference proteome</keyword>
<dbReference type="EMBL" id="QJKB01000001">
    <property type="protein sequence ID" value="PXX46784.1"/>
    <property type="molecule type" value="Genomic_DNA"/>
</dbReference>
<evidence type="ECO:0000313" key="1">
    <source>
        <dbReference type="EMBL" id="PXX46784.1"/>
    </source>
</evidence>
<gene>
    <name evidence="1" type="ORF">DFR42_101360</name>
</gene>
<reference evidence="1 2" key="1">
    <citation type="submission" date="2018-05" db="EMBL/GenBank/DDBJ databases">
        <title>Genomic Encyclopedia of Type Strains, Phase IV (KMG-IV): sequencing the most valuable type-strain genomes for metagenomic binning, comparative biology and taxonomic classification.</title>
        <authorList>
            <person name="Goeker M."/>
        </authorList>
    </citation>
    <scope>NUCLEOTIDE SEQUENCE [LARGE SCALE GENOMIC DNA]</scope>
    <source>
        <strain evidence="1 2">DSM 19792</strain>
    </source>
</reference>